<proteinExistence type="predicted"/>
<dbReference type="AlphaFoldDB" id="A0A5C4MVL4"/>
<dbReference type="EMBL" id="VDFU01000014">
    <property type="protein sequence ID" value="TNC49034.1"/>
    <property type="molecule type" value="Genomic_DNA"/>
</dbReference>
<name>A0A5C4MVL4_9RHOB</name>
<accession>A0A5C4MVL4</accession>
<organism evidence="1 2">
    <name type="scientific">Rubellimicrobium rubrum</name>
    <dbReference type="NCBI Taxonomy" id="2585369"/>
    <lineage>
        <taxon>Bacteria</taxon>
        <taxon>Pseudomonadati</taxon>
        <taxon>Pseudomonadota</taxon>
        <taxon>Alphaproteobacteria</taxon>
        <taxon>Rhodobacterales</taxon>
        <taxon>Roseobacteraceae</taxon>
        <taxon>Rubellimicrobium</taxon>
    </lineage>
</organism>
<evidence type="ECO:0000313" key="2">
    <source>
        <dbReference type="Proteomes" id="UP000305887"/>
    </source>
</evidence>
<dbReference type="Proteomes" id="UP000305887">
    <property type="component" value="Unassembled WGS sequence"/>
</dbReference>
<reference evidence="1 2" key="1">
    <citation type="submission" date="2019-06" db="EMBL/GenBank/DDBJ databases">
        <title>YIM 131921 draft genome.</title>
        <authorList>
            <person name="Jiang L."/>
        </authorList>
    </citation>
    <scope>NUCLEOTIDE SEQUENCE [LARGE SCALE GENOMIC DNA]</scope>
    <source>
        <strain evidence="1 2">YIM 131921</strain>
    </source>
</reference>
<evidence type="ECO:0000313" key="1">
    <source>
        <dbReference type="EMBL" id="TNC49034.1"/>
    </source>
</evidence>
<sequence>MLADETLAEMLRNSDPDVVRPRFDAEFMRRAVQAFQRDRAMQGAFLQDREAREMLMRLMFGRAIRAANQPA</sequence>
<comment type="caution">
    <text evidence="1">The sequence shown here is derived from an EMBL/GenBank/DDBJ whole genome shotgun (WGS) entry which is preliminary data.</text>
</comment>
<protein>
    <submittedName>
        <fullName evidence="1">Uncharacterized protein</fullName>
    </submittedName>
</protein>
<gene>
    <name evidence="1" type="ORF">FHG66_12805</name>
</gene>
<dbReference type="OrthoDB" id="9758243at2"/>
<keyword evidence="2" id="KW-1185">Reference proteome</keyword>